<dbReference type="NCBIfam" id="TIGR00149">
    <property type="entry name" value="TIGR00149_YjbQ"/>
    <property type="match status" value="1"/>
</dbReference>
<gene>
    <name evidence="2" type="ORF">Pla163_15750</name>
</gene>
<evidence type="ECO:0000313" key="3">
    <source>
        <dbReference type="Proteomes" id="UP000319342"/>
    </source>
</evidence>
<organism evidence="2 3">
    <name type="scientific">Rohdeia mirabilis</name>
    <dbReference type="NCBI Taxonomy" id="2528008"/>
    <lineage>
        <taxon>Bacteria</taxon>
        <taxon>Pseudomonadati</taxon>
        <taxon>Planctomycetota</taxon>
        <taxon>Planctomycetia</taxon>
        <taxon>Planctomycetia incertae sedis</taxon>
        <taxon>Rohdeia</taxon>
    </lineage>
</organism>
<dbReference type="Proteomes" id="UP000319342">
    <property type="component" value="Chromosome"/>
</dbReference>
<dbReference type="Gene3D" id="2.60.120.460">
    <property type="entry name" value="YjbQ-like"/>
    <property type="match status" value="1"/>
</dbReference>
<accession>A0A518CZ52</accession>
<dbReference type="AlphaFoldDB" id="A0A518CZ52"/>
<proteinExistence type="inferred from homology"/>
<dbReference type="Pfam" id="PF01894">
    <property type="entry name" value="YjbQ"/>
    <property type="match status" value="1"/>
</dbReference>
<evidence type="ECO:0000256" key="1">
    <source>
        <dbReference type="ARBA" id="ARBA00005534"/>
    </source>
</evidence>
<comment type="similarity">
    <text evidence="1">Belongs to the UPF0047 family.</text>
</comment>
<dbReference type="RefSeq" id="WP_145186058.1">
    <property type="nucleotide sequence ID" value="NZ_CP036290.1"/>
</dbReference>
<sequence>MEVLQDEIVVTTGGRGSFEVTDRVAEFVRGSGLVAGSLHLFLRHTSASLLVTEDADPQVRADLESWFGELAPDGHPTFRHVDEGPDDMPAHARTLLAGHSLLLPVSGRELMLGRWQGVYLWEHRTAPHRRHLFMTLQGEFAPPR</sequence>
<dbReference type="SUPFAM" id="SSF111038">
    <property type="entry name" value="YjbQ-like"/>
    <property type="match status" value="1"/>
</dbReference>
<dbReference type="PANTHER" id="PTHR30615:SF8">
    <property type="entry name" value="UPF0047 PROTEIN C4A8.02C"/>
    <property type="match status" value="1"/>
</dbReference>
<dbReference type="OrthoDB" id="9801725at2"/>
<evidence type="ECO:0000313" key="2">
    <source>
        <dbReference type="EMBL" id="QDU84465.1"/>
    </source>
</evidence>
<protein>
    <recommendedName>
        <fullName evidence="4">Secondary thiamine-phosphate synthase enzyme</fullName>
    </recommendedName>
</protein>
<dbReference type="PIRSF" id="PIRSF004681">
    <property type="entry name" value="UCP004681"/>
    <property type="match status" value="1"/>
</dbReference>
<dbReference type="InterPro" id="IPR001602">
    <property type="entry name" value="UPF0047_YjbQ-like"/>
</dbReference>
<dbReference type="EMBL" id="CP036290">
    <property type="protein sequence ID" value="QDU84465.1"/>
    <property type="molecule type" value="Genomic_DNA"/>
</dbReference>
<reference evidence="2 3" key="1">
    <citation type="submission" date="2019-02" db="EMBL/GenBank/DDBJ databases">
        <title>Deep-cultivation of Planctomycetes and their phenomic and genomic characterization uncovers novel biology.</title>
        <authorList>
            <person name="Wiegand S."/>
            <person name="Jogler M."/>
            <person name="Boedeker C."/>
            <person name="Pinto D."/>
            <person name="Vollmers J."/>
            <person name="Rivas-Marin E."/>
            <person name="Kohn T."/>
            <person name="Peeters S.H."/>
            <person name="Heuer A."/>
            <person name="Rast P."/>
            <person name="Oberbeckmann S."/>
            <person name="Bunk B."/>
            <person name="Jeske O."/>
            <person name="Meyerdierks A."/>
            <person name="Storesund J.E."/>
            <person name="Kallscheuer N."/>
            <person name="Luecker S."/>
            <person name="Lage O.M."/>
            <person name="Pohl T."/>
            <person name="Merkel B.J."/>
            <person name="Hornburger P."/>
            <person name="Mueller R.-W."/>
            <person name="Bruemmer F."/>
            <person name="Labrenz M."/>
            <person name="Spormann A.M."/>
            <person name="Op den Camp H."/>
            <person name="Overmann J."/>
            <person name="Amann R."/>
            <person name="Jetten M.S.M."/>
            <person name="Mascher T."/>
            <person name="Medema M.H."/>
            <person name="Devos D.P."/>
            <person name="Kaster A.-K."/>
            <person name="Ovreas L."/>
            <person name="Rohde M."/>
            <person name="Galperin M.Y."/>
            <person name="Jogler C."/>
        </authorList>
    </citation>
    <scope>NUCLEOTIDE SEQUENCE [LARGE SCALE GENOMIC DNA]</scope>
    <source>
        <strain evidence="2 3">Pla163</strain>
    </source>
</reference>
<dbReference type="InterPro" id="IPR035917">
    <property type="entry name" value="YjbQ-like_sf"/>
</dbReference>
<evidence type="ECO:0008006" key="4">
    <source>
        <dbReference type="Google" id="ProtNLM"/>
    </source>
</evidence>
<keyword evidence="3" id="KW-1185">Reference proteome</keyword>
<dbReference type="PANTHER" id="PTHR30615">
    <property type="entry name" value="UNCHARACTERIZED PROTEIN YJBQ-RELATED"/>
    <property type="match status" value="1"/>
</dbReference>
<name>A0A518CZ52_9BACT</name>